<dbReference type="AlphaFoldDB" id="A0A5P2C6E3"/>
<evidence type="ECO:0000313" key="2">
    <source>
        <dbReference type="Proteomes" id="UP000322927"/>
    </source>
</evidence>
<dbReference type="EMBL" id="CP029192">
    <property type="protein sequence ID" value="QES38222.1"/>
    <property type="molecule type" value="Genomic_DNA"/>
</dbReference>
<evidence type="ECO:0008006" key="3">
    <source>
        <dbReference type="Google" id="ProtNLM"/>
    </source>
</evidence>
<dbReference type="Pfam" id="PF04883">
    <property type="entry name" value="HK97-gp10_like"/>
    <property type="match status" value="1"/>
</dbReference>
<dbReference type="RefSeq" id="WP_150220414.1">
    <property type="nucleotide sequence ID" value="NZ_CP029192.1"/>
</dbReference>
<sequence>MAGGARPEAGGRVSGGDFRHPSDLAAALSRNGRAVVNAAETAMRYSAKALVVQVQHNASGRPGPRVITGQYRASWQSDVHRAGPVIVAEVGTNAPQGRRLEFGFVGADSLGRHYNQRPFPHLGPAVATFGPLLVHALGQAVAEEL</sequence>
<proteinExistence type="predicted"/>
<evidence type="ECO:0000313" key="1">
    <source>
        <dbReference type="EMBL" id="QES38222.1"/>
    </source>
</evidence>
<accession>A0A5P2C6E3</accession>
<gene>
    <name evidence="1" type="ORF">DEJ48_36660</name>
</gene>
<dbReference type="Proteomes" id="UP000322927">
    <property type="component" value="Chromosome"/>
</dbReference>
<dbReference type="OrthoDB" id="3871738at2"/>
<organism evidence="1 2">
    <name type="scientific">Streptomyces venezuelae</name>
    <dbReference type="NCBI Taxonomy" id="54571"/>
    <lineage>
        <taxon>Bacteria</taxon>
        <taxon>Bacillati</taxon>
        <taxon>Actinomycetota</taxon>
        <taxon>Actinomycetes</taxon>
        <taxon>Kitasatosporales</taxon>
        <taxon>Streptomycetaceae</taxon>
        <taxon>Streptomyces</taxon>
    </lineage>
</organism>
<protein>
    <recommendedName>
        <fullName evidence="3">HK97 gp10 family phage protein</fullName>
    </recommendedName>
</protein>
<dbReference type="InterPro" id="IPR010064">
    <property type="entry name" value="HK97-gp10_tail"/>
</dbReference>
<name>A0A5P2C6E3_STRVZ</name>
<reference evidence="1 2" key="1">
    <citation type="submission" date="2018-05" db="EMBL/GenBank/DDBJ databases">
        <title>Streptomyces venezuelae.</title>
        <authorList>
            <person name="Kim W."/>
            <person name="Lee N."/>
            <person name="Cho B.-K."/>
        </authorList>
    </citation>
    <scope>NUCLEOTIDE SEQUENCE [LARGE SCALE GENOMIC DNA]</scope>
    <source>
        <strain evidence="1 2">ATCC 14584</strain>
    </source>
</reference>